<dbReference type="EMBL" id="JASCRY010000003">
    <property type="protein sequence ID" value="MDI5950198.1"/>
    <property type="molecule type" value="Genomic_DNA"/>
</dbReference>
<dbReference type="AlphaFoldDB" id="A0AAW6TRB6"/>
<evidence type="ECO:0000313" key="2">
    <source>
        <dbReference type="Proteomes" id="UP001228643"/>
    </source>
</evidence>
<dbReference type="RefSeq" id="WP_282716714.1">
    <property type="nucleotide sequence ID" value="NZ_JASCRX010000010.1"/>
</dbReference>
<comment type="caution">
    <text evidence="1">The sequence shown here is derived from an EMBL/GenBank/DDBJ whole genome shotgun (WGS) entry which is preliminary data.</text>
</comment>
<organism evidence="1 2">
    <name type="scientific">Flavobacterium yafengii</name>
    <dbReference type="NCBI Taxonomy" id="3041253"/>
    <lineage>
        <taxon>Bacteria</taxon>
        <taxon>Pseudomonadati</taxon>
        <taxon>Bacteroidota</taxon>
        <taxon>Flavobacteriia</taxon>
        <taxon>Flavobacteriales</taxon>
        <taxon>Flavobacteriaceae</taxon>
        <taxon>Flavobacterium</taxon>
    </lineage>
</organism>
<keyword evidence="2" id="KW-1185">Reference proteome</keyword>
<evidence type="ECO:0000313" key="1">
    <source>
        <dbReference type="EMBL" id="MDI5950198.1"/>
    </source>
</evidence>
<name>A0AAW6TRB6_9FLAO</name>
<reference evidence="1 2" key="1">
    <citation type="submission" date="2023-04" db="EMBL/GenBank/DDBJ databases">
        <title>Two novel species of Flavobacterium.</title>
        <authorList>
            <person name="Liu Q."/>
            <person name="Xin Y.-H."/>
        </authorList>
    </citation>
    <scope>NUCLEOTIDE SEQUENCE [LARGE SCALE GENOMIC DNA]</scope>
    <source>
        <strain evidence="1 2">LB2P87</strain>
    </source>
</reference>
<protein>
    <submittedName>
        <fullName evidence="1">Uncharacterized protein</fullName>
    </submittedName>
</protein>
<sequence>MKTLEKLSFPKLENEFLENILRQLANQHNIIQMFFTRQPSFVFSHLIIHIEKNMDAQQLQQNKWVKKVRKLSQIDVYFIYSERLHHRFSLGHPFIEFYCQPPAIIYQNKESGDSLIITRNWTKYKEKFNVFQERFYNDHDLHKSQIQNLISEGSSNSVFTSYARLIEYDLEYLEELYSGNRSASLNLDERITNLIEYIPDIQKYFVRNSHSKYYLIDLFVKAKEASINDDEAIYKNEMYEAVGIAEQSLYRLIEERFDQLKKLIKKKLFEKQEASCQIDNELKDETLDIAVETILKSLEVEQIYLYHQITYGEKTTYYLMLIAIGSGNEKLRLINQSLKRKTGGKYDFVLISHHRNWIQTNLYQYQSFFANIVQGKHLIYSSSQYHPEFHWEVPHNPYHADLYFYYKPTKDIALQFFTIANNAEANYQGIDYFFSLFFLSFCRTYIFVKTYYLPNYLSNEALWQLCMYADPDIHKYNYMIEQFWTDFFPYLDKHMTLNHKLSKLCKEEVDQMNVIVEKLMRELHNLVIEDGLLLSFEQD</sequence>
<accession>A0AAW6TRB6</accession>
<dbReference type="Proteomes" id="UP001228643">
    <property type="component" value="Unassembled WGS sequence"/>
</dbReference>
<gene>
    <name evidence="1" type="ORF">QLS97_11120</name>
</gene>
<proteinExistence type="predicted"/>